<dbReference type="STRING" id="574651.SAMN04487968_104218"/>
<evidence type="ECO:0000313" key="2">
    <source>
        <dbReference type="Proteomes" id="UP000198832"/>
    </source>
</evidence>
<keyword evidence="1" id="KW-0378">Hydrolase</keyword>
<organism evidence="1 2">
    <name type="scientific">Nocardioides terrae</name>
    <dbReference type="NCBI Taxonomy" id="574651"/>
    <lineage>
        <taxon>Bacteria</taxon>
        <taxon>Bacillati</taxon>
        <taxon>Actinomycetota</taxon>
        <taxon>Actinomycetes</taxon>
        <taxon>Propionibacteriales</taxon>
        <taxon>Nocardioidaceae</taxon>
        <taxon>Nocardioides</taxon>
    </lineage>
</organism>
<keyword evidence="2" id="KW-1185">Reference proteome</keyword>
<gene>
    <name evidence="1" type="ORF">SAMN04487968_104218</name>
</gene>
<name>A0A1I1H7Y1_9ACTN</name>
<dbReference type="GO" id="GO:0016787">
    <property type="term" value="F:hydrolase activity"/>
    <property type="evidence" value="ECO:0007669"/>
    <property type="project" value="UniProtKB-KW"/>
</dbReference>
<evidence type="ECO:0000313" key="1">
    <source>
        <dbReference type="EMBL" id="SFC19825.1"/>
    </source>
</evidence>
<protein>
    <submittedName>
        <fullName evidence="1">Predicted hydrolase of the alpha/beta-hydrolase fold</fullName>
    </submittedName>
</protein>
<dbReference type="AlphaFoldDB" id="A0A1I1H7Y1"/>
<dbReference type="EMBL" id="FOLB01000004">
    <property type="protein sequence ID" value="SFC19825.1"/>
    <property type="molecule type" value="Genomic_DNA"/>
</dbReference>
<sequence>MPAGRVSELRDRFPTGPEHGRALLLPGRAFGPSKPLLGAVEDVLLARGWAVRQVRWEVPDGLDGLRATAWVTEQTRMAATGWSDRPLLVGKSLGTRAASFARKERLDAIWLTPLLRDRRVVRAIRRSRARQLLVGGTADGLAWDGAVARSLGAEVLELPDADHGLAVRGDRQRTSAYRDRLREAVDAWLV</sequence>
<dbReference type="SUPFAM" id="SSF53474">
    <property type="entry name" value="alpha/beta-Hydrolases"/>
    <property type="match status" value="1"/>
</dbReference>
<reference evidence="1 2" key="1">
    <citation type="submission" date="2016-10" db="EMBL/GenBank/DDBJ databases">
        <authorList>
            <person name="de Groot N.N."/>
        </authorList>
    </citation>
    <scope>NUCLEOTIDE SEQUENCE [LARGE SCALE GENOMIC DNA]</scope>
    <source>
        <strain evidence="1 2">CGMCC 1.7056</strain>
    </source>
</reference>
<dbReference type="InterPro" id="IPR029058">
    <property type="entry name" value="AB_hydrolase_fold"/>
</dbReference>
<dbReference type="Proteomes" id="UP000198832">
    <property type="component" value="Unassembled WGS sequence"/>
</dbReference>
<proteinExistence type="predicted"/>
<accession>A0A1I1H7Y1</accession>